<proteinExistence type="predicted"/>
<evidence type="ECO:0000313" key="2">
    <source>
        <dbReference type="EMBL" id="WVZ23488.1"/>
    </source>
</evidence>
<dbReference type="PANTHER" id="PTHR46835">
    <property type="entry name" value="BASIC-LEUCINE ZIPPER (BZIP) TRANSCRIPTION FACTOR FAMILY PROTEIN-RELATED"/>
    <property type="match status" value="1"/>
</dbReference>
<feature type="compositionally biased region" description="Low complexity" evidence="1">
    <location>
        <begin position="89"/>
        <end position="102"/>
    </location>
</feature>
<dbReference type="InterPro" id="IPR044797">
    <property type="entry name" value="At4g06598-like"/>
</dbReference>
<gene>
    <name evidence="2" type="ORF">V8G54_002032</name>
</gene>
<keyword evidence="3" id="KW-1185">Reference proteome</keyword>
<name>A0AAQ3P8I4_VIGMU</name>
<evidence type="ECO:0000256" key="1">
    <source>
        <dbReference type="SAM" id="MobiDB-lite"/>
    </source>
</evidence>
<dbReference type="PANTHER" id="PTHR46835:SF3">
    <property type="entry name" value="BASIC-LEUCINE ZIPPER (BZIP) TRANSCRIPTION FACTOR FAMILY PROTEIN"/>
    <property type="match status" value="1"/>
</dbReference>
<evidence type="ECO:0000313" key="3">
    <source>
        <dbReference type="Proteomes" id="UP001374535"/>
    </source>
</evidence>
<feature type="region of interest" description="Disordered" evidence="1">
    <location>
        <begin position="1"/>
        <end position="138"/>
    </location>
</feature>
<feature type="compositionally biased region" description="Basic and acidic residues" evidence="1">
    <location>
        <begin position="51"/>
        <end position="60"/>
    </location>
</feature>
<feature type="compositionally biased region" description="Polar residues" evidence="1">
    <location>
        <begin position="15"/>
        <end position="26"/>
    </location>
</feature>
<feature type="compositionally biased region" description="Basic and acidic residues" evidence="1">
    <location>
        <begin position="68"/>
        <end position="83"/>
    </location>
</feature>
<dbReference type="Proteomes" id="UP001374535">
    <property type="component" value="Chromosome 1"/>
</dbReference>
<dbReference type="AlphaFoldDB" id="A0AAQ3P8I4"/>
<dbReference type="EMBL" id="CP144700">
    <property type="protein sequence ID" value="WVZ23488.1"/>
    <property type="molecule type" value="Genomic_DNA"/>
</dbReference>
<sequence>MTNPVGVPSGKDSLAFQSSGLPSTPQEADGLPPTATEKQDSVEPGLQDAKSFSEKKDNSHAKPSSSETDTKLEQEVLEREIGRLRALYQQQQQPQTQPQQQPSGSHRRSNSRDLESQFANLSLKHKDTNSGQDPALRI</sequence>
<accession>A0AAQ3P8I4</accession>
<reference evidence="2 3" key="1">
    <citation type="journal article" date="2023" name="Life. Sci Alliance">
        <title>Evolutionary insights into 3D genome organization and epigenetic landscape of Vigna mungo.</title>
        <authorList>
            <person name="Junaid A."/>
            <person name="Singh B."/>
            <person name="Bhatia S."/>
        </authorList>
    </citation>
    <scope>NUCLEOTIDE SEQUENCE [LARGE SCALE GENOMIC DNA]</scope>
    <source>
        <strain evidence="2">Urdbean</strain>
    </source>
</reference>
<protein>
    <submittedName>
        <fullName evidence="2">Uncharacterized protein</fullName>
    </submittedName>
</protein>
<organism evidence="2 3">
    <name type="scientific">Vigna mungo</name>
    <name type="common">Black gram</name>
    <name type="synonym">Phaseolus mungo</name>
    <dbReference type="NCBI Taxonomy" id="3915"/>
    <lineage>
        <taxon>Eukaryota</taxon>
        <taxon>Viridiplantae</taxon>
        <taxon>Streptophyta</taxon>
        <taxon>Embryophyta</taxon>
        <taxon>Tracheophyta</taxon>
        <taxon>Spermatophyta</taxon>
        <taxon>Magnoliopsida</taxon>
        <taxon>eudicotyledons</taxon>
        <taxon>Gunneridae</taxon>
        <taxon>Pentapetalae</taxon>
        <taxon>rosids</taxon>
        <taxon>fabids</taxon>
        <taxon>Fabales</taxon>
        <taxon>Fabaceae</taxon>
        <taxon>Papilionoideae</taxon>
        <taxon>50 kb inversion clade</taxon>
        <taxon>NPAAA clade</taxon>
        <taxon>indigoferoid/millettioid clade</taxon>
        <taxon>Phaseoleae</taxon>
        <taxon>Vigna</taxon>
    </lineage>
</organism>